<dbReference type="AlphaFoldDB" id="A0A0H3M736"/>
<dbReference type="KEGG" id="erw:ERWE_CDS_09430"/>
<sequence>MFNYECADLLFLGKLASILAFNLRTGDSISLSGDLGVGKTSFVKLLVNTLIPSEDVSSPTFNIVNEYHFSKFTIYHIDLYRINSLSEIYDIGIDTIFDNDVGIVEWPDLLSDIVNFNLRINIQYSIKDGLRNISISTDDDFWYNILKSVI</sequence>
<reference evidence="11 12" key="1">
    <citation type="journal article" date="2006" name="J. Bacteriol.">
        <title>Comparative genomic analysis of three strains of Ehrlichia ruminantium reveals an active process of genome size plasticity.</title>
        <authorList>
            <person name="Frutos R."/>
            <person name="Viari A."/>
            <person name="Ferraz C."/>
            <person name="Morgat A."/>
            <person name="Eychenie S."/>
            <person name="Kandassami Y."/>
            <person name="Chantal I."/>
            <person name="Bensaid A."/>
            <person name="Coissac E."/>
            <person name="Vachiery N."/>
            <person name="Demaille J."/>
            <person name="Martinez D."/>
        </authorList>
    </citation>
    <scope>NUCLEOTIDE SEQUENCE [LARGE SCALE GENOMIC DNA]</scope>
    <source>
        <strain evidence="11 12">Welgevonden</strain>
    </source>
</reference>
<dbReference type="PANTHER" id="PTHR33540:SF2">
    <property type="entry name" value="TRNA THREONYLCARBAMOYLADENOSINE BIOSYNTHESIS PROTEIN TSAE"/>
    <property type="match status" value="1"/>
</dbReference>
<dbReference type="RefSeq" id="WP_011155569.1">
    <property type="nucleotide sequence ID" value="NC_005295.2"/>
</dbReference>
<evidence type="ECO:0000256" key="7">
    <source>
        <dbReference type="ARBA" id="ARBA00022741"/>
    </source>
</evidence>
<accession>A0A0H3M736</accession>
<organism evidence="11 12">
    <name type="scientific">Ehrlichia ruminantium (strain Welgevonden)</name>
    <dbReference type="NCBI Taxonomy" id="254945"/>
    <lineage>
        <taxon>Bacteria</taxon>
        <taxon>Pseudomonadati</taxon>
        <taxon>Pseudomonadota</taxon>
        <taxon>Alphaproteobacteria</taxon>
        <taxon>Rickettsiales</taxon>
        <taxon>Anaplasmataceae</taxon>
        <taxon>Ehrlichia</taxon>
    </lineage>
</organism>
<keyword evidence="8" id="KW-0067">ATP-binding</keyword>
<evidence type="ECO:0000256" key="1">
    <source>
        <dbReference type="ARBA" id="ARBA00004496"/>
    </source>
</evidence>
<dbReference type="GO" id="GO:0005737">
    <property type="term" value="C:cytoplasm"/>
    <property type="evidence" value="ECO:0007669"/>
    <property type="project" value="UniProtKB-SubCell"/>
</dbReference>
<dbReference type="InterPro" id="IPR027417">
    <property type="entry name" value="P-loop_NTPase"/>
</dbReference>
<dbReference type="HOGENOM" id="CLU_087829_5_0_5"/>
<dbReference type="PANTHER" id="PTHR33540">
    <property type="entry name" value="TRNA THREONYLCARBAMOYLADENOSINE BIOSYNTHESIS PROTEIN TSAE"/>
    <property type="match status" value="1"/>
</dbReference>
<evidence type="ECO:0000256" key="10">
    <source>
        <dbReference type="ARBA" id="ARBA00032441"/>
    </source>
</evidence>
<protein>
    <recommendedName>
        <fullName evidence="3">tRNA threonylcarbamoyladenosine biosynthesis protein TsaE</fullName>
    </recommendedName>
    <alternativeName>
        <fullName evidence="10">t(6)A37 threonylcarbamoyladenosine biosynthesis protein TsaE</fullName>
    </alternativeName>
</protein>
<evidence type="ECO:0000256" key="9">
    <source>
        <dbReference type="ARBA" id="ARBA00022842"/>
    </source>
</evidence>
<dbReference type="Gene3D" id="3.40.50.300">
    <property type="entry name" value="P-loop containing nucleotide triphosphate hydrolases"/>
    <property type="match status" value="1"/>
</dbReference>
<evidence type="ECO:0000256" key="3">
    <source>
        <dbReference type="ARBA" id="ARBA00019010"/>
    </source>
</evidence>
<gene>
    <name evidence="11" type="ordered locus">ERWE_CDS_09430</name>
</gene>
<dbReference type="GeneID" id="33057480"/>
<keyword evidence="5" id="KW-0819">tRNA processing</keyword>
<dbReference type="GO" id="GO:0005524">
    <property type="term" value="F:ATP binding"/>
    <property type="evidence" value="ECO:0007669"/>
    <property type="project" value="UniProtKB-KW"/>
</dbReference>
<dbReference type="eggNOG" id="COG0802">
    <property type="taxonomic scope" value="Bacteria"/>
</dbReference>
<evidence type="ECO:0000256" key="4">
    <source>
        <dbReference type="ARBA" id="ARBA00022490"/>
    </source>
</evidence>
<evidence type="ECO:0000256" key="5">
    <source>
        <dbReference type="ARBA" id="ARBA00022694"/>
    </source>
</evidence>
<keyword evidence="4" id="KW-0963">Cytoplasm</keyword>
<evidence type="ECO:0000256" key="8">
    <source>
        <dbReference type="ARBA" id="ARBA00022840"/>
    </source>
</evidence>
<comment type="similarity">
    <text evidence="2">Belongs to the TsaE family.</text>
</comment>
<name>A0A0H3M736_EHRRW</name>
<dbReference type="KEGG" id="eru:Erum8910"/>
<evidence type="ECO:0000256" key="2">
    <source>
        <dbReference type="ARBA" id="ARBA00007599"/>
    </source>
</evidence>
<dbReference type="EMBL" id="CR925678">
    <property type="protein sequence ID" value="CAI27437.1"/>
    <property type="molecule type" value="Genomic_DNA"/>
</dbReference>
<proteinExistence type="inferred from homology"/>
<dbReference type="Proteomes" id="UP000001021">
    <property type="component" value="Chromosome"/>
</dbReference>
<evidence type="ECO:0000256" key="6">
    <source>
        <dbReference type="ARBA" id="ARBA00022723"/>
    </source>
</evidence>
<comment type="subcellular location">
    <subcellularLocation>
        <location evidence="1">Cytoplasm</location>
    </subcellularLocation>
</comment>
<evidence type="ECO:0000313" key="11">
    <source>
        <dbReference type="EMBL" id="CAI27437.1"/>
    </source>
</evidence>
<keyword evidence="12" id="KW-1185">Reference proteome</keyword>
<keyword evidence="6" id="KW-0479">Metal-binding</keyword>
<keyword evidence="9" id="KW-0460">Magnesium</keyword>
<dbReference type="InterPro" id="IPR003442">
    <property type="entry name" value="T6A_TsaE"/>
</dbReference>
<keyword evidence="7" id="KW-0547">Nucleotide-binding</keyword>
<dbReference type="GO" id="GO:0002949">
    <property type="term" value="P:tRNA threonylcarbamoyladenosine modification"/>
    <property type="evidence" value="ECO:0007669"/>
    <property type="project" value="InterPro"/>
</dbReference>
<dbReference type="Pfam" id="PF02367">
    <property type="entry name" value="TsaE"/>
    <property type="match status" value="1"/>
</dbReference>
<dbReference type="NCBIfam" id="TIGR00150">
    <property type="entry name" value="T6A_YjeE"/>
    <property type="match status" value="1"/>
</dbReference>
<evidence type="ECO:0000313" key="12">
    <source>
        <dbReference type="Proteomes" id="UP000001021"/>
    </source>
</evidence>
<dbReference type="GO" id="GO:0046872">
    <property type="term" value="F:metal ion binding"/>
    <property type="evidence" value="ECO:0007669"/>
    <property type="project" value="UniProtKB-KW"/>
</dbReference>
<dbReference type="SUPFAM" id="SSF52540">
    <property type="entry name" value="P-loop containing nucleoside triphosphate hydrolases"/>
    <property type="match status" value="1"/>
</dbReference>